<dbReference type="EMBL" id="JTDE01000127">
    <property type="protein sequence ID" value="KAF7262229.1"/>
    <property type="molecule type" value="Genomic_DNA"/>
</dbReference>
<dbReference type="Proteomes" id="UP000822476">
    <property type="component" value="Unassembled WGS sequence"/>
</dbReference>
<evidence type="ECO:0000313" key="1">
    <source>
        <dbReference type="EMBL" id="KAF7262229.1"/>
    </source>
</evidence>
<organism evidence="1 2">
    <name type="scientific">Paragonimus skrjabini miyazakii</name>
    <dbReference type="NCBI Taxonomy" id="59628"/>
    <lineage>
        <taxon>Eukaryota</taxon>
        <taxon>Metazoa</taxon>
        <taxon>Spiralia</taxon>
        <taxon>Lophotrochozoa</taxon>
        <taxon>Platyhelminthes</taxon>
        <taxon>Trematoda</taxon>
        <taxon>Digenea</taxon>
        <taxon>Plagiorchiida</taxon>
        <taxon>Troglotremata</taxon>
        <taxon>Troglotrematidae</taxon>
        <taxon>Paragonimus</taxon>
    </lineage>
</organism>
<reference evidence="1" key="1">
    <citation type="submission" date="2019-07" db="EMBL/GenBank/DDBJ databases">
        <title>Annotation for the trematode Paragonimus miyazaki's.</title>
        <authorList>
            <person name="Choi Y.-J."/>
        </authorList>
    </citation>
    <scope>NUCLEOTIDE SEQUENCE</scope>
    <source>
        <strain evidence="1">Japan</strain>
    </source>
</reference>
<keyword evidence="2" id="KW-1185">Reference proteome</keyword>
<gene>
    <name evidence="1" type="ORF">EG68_00465</name>
</gene>
<comment type="caution">
    <text evidence="1">The sequence shown here is derived from an EMBL/GenBank/DDBJ whole genome shotgun (WGS) entry which is preliminary data.</text>
</comment>
<proteinExistence type="predicted"/>
<evidence type="ECO:0000313" key="2">
    <source>
        <dbReference type="Proteomes" id="UP000822476"/>
    </source>
</evidence>
<sequence>MNGPCFCRKSKEVEMRTNRQFGTLKEQCWKSTWSHETSDVVQPLVKQKLPRFSKSTDEVCSKLYPTIGDKRRCLLILLVCQI</sequence>
<name>A0A8S9Z428_9TREM</name>
<dbReference type="AlphaFoldDB" id="A0A8S9Z428"/>
<protein>
    <submittedName>
        <fullName evidence="1">Uncharacterized protein</fullName>
    </submittedName>
</protein>
<accession>A0A8S9Z428</accession>